<dbReference type="SUPFAM" id="SSF47741">
    <property type="entry name" value="CO dehydrogenase ISP C-domain like"/>
    <property type="match status" value="1"/>
</dbReference>
<dbReference type="PANTHER" id="PTHR44379">
    <property type="entry name" value="OXIDOREDUCTASE WITH IRON-SULFUR SUBUNIT"/>
    <property type="match status" value="1"/>
</dbReference>
<feature type="domain" description="2Fe-2S ferredoxin-type" evidence="5">
    <location>
        <begin position="2"/>
        <end position="78"/>
    </location>
</feature>
<gene>
    <name evidence="6" type="ORF">ACFSKL_19875</name>
</gene>
<keyword evidence="1" id="KW-0001">2Fe-2S</keyword>
<evidence type="ECO:0000313" key="6">
    <source>
        <dbReference type="EMBL" id="MFD2037068.1"/>
    </source>
</evidence>
<keyword evidence="4" id="KW-0411">Iron-sulfur</keyword>
<name>A0ABW4VQI2_9BACT</name>
<keyword evidence="2" id="KW-0479">Metal-binding</keyword>
<evidence type="ECO:0000259" key="5">
    <source>
        <dbReference type="PROSITE" id="PS51085"/>
    </source>
</evidence>
<dbReference type="Pfam" id="PF00111">
    <property type="entry name" value="Fer2"/>
    <property type="match status" value="1"/>
</dbReference>
<protein>
    <submittedName>
        <fullName evidence="6">(2Fe-2S)-binding protein</fullName>
    </submittedName>
</protein>
<dbReference type="InterPro" id="IPR002888">
    <property type="entry name" value="2Fe-2S-bd"/>
</dbReference>
<dbReference type="InterPro" id="IPR036010">
    <property type="entry name" value="2Fe-2S_ferredoxin-like_sf"/>
</dbReference>
<dbReference type="RefSeq" id="WP_376888659.1">
    <property type="nucleotide sequence ID" value="NZ_JBHUHR010000046.1"/>
</dbReference>
<keyword evidence="3" id="KW-0408">Iron</keyword>
<dbReference type="InterPro" id="IPR012675">
    <property type="entry name" value="Beta-grasp_dom_sf"/>
</dbReference>
<evidence type="ECO:0000256" key="1">
    <source>
        <dbReference type="ARBA" id="ARBA00022714"/>
    </source>
</evidence>
<dbReference type="EMBL" id="JBHUHR010000046">
    <property type="protein sequence ID" value="MFD2037068.1"/>
    <property type="molecule type" value="Genomic_DNA"/>
</dbReference>
<dbReference type="Gene3D" id="1.10.150.120">
    <property type="entry name" value="[2Fe-2S]-binding domain"/>
    <property type="match status" value="1"/>
</dbReference>
<dbReference type="PROSITE" id="PS51085">
    <property type="entry name" value="2FE2S_FER_2"/>
    <property type="match status" value="1"/>
</dbReference>
<evidence type="ECO:0000256" key="3">
    <source>
        <dbReference type="ARBA" id="ARBA00023004"/>
    </source>
</evidence>
<dbReference type="Pfam" id="PF01799">
    <property type="entry name" value="Fer2_2"/>
    <property type="match status" value="1"/>
</dbReference>
<dbReference type="CDD" id="cd00207">
    <property type="entry name" value="fer2"/>
    <property type="match status" value="1"/>
</dbReference>
<dbReference type="Gene3D" id="3.10.20.30">
    <property type="match status" value="1"/>
</dbReference>
<dbReference type="PANTHER" id="PTHR44379:SF6">
    <property type="entry name" value="BLR6046 PROTEIN"/>
    <property type="match status" value="1"/>
</dbReference>
<proteinExistence type="predicted"/>
<evidence type="ECO:0000256" key="4">
    <source>
        <dbReference type="ARBA" id="ARBA00023014"/>
    </source>
</evidence>
<evidence type="ECO:0000313" key="7">
    <source>
        <dbReference type="Proteomes" id="UP001597361"/>
    </source>
</evidence>
<sequence>MKSIAFEVNGEKKTVEVDPGEPLLYILRDEFQLSGAKFGCGLQQCGSCMVLVDGENLPTCLSPCESFEGKSIETIEGLKSGNKLNAVQQAFVAMQAAQCGYCLNGMVITATSLLRKNKNPTEIEIKEALDQVICRCGTHSRFIKAVKIASESK</sequence>
<dbReference type="Proteomes" id="UP001597361">
    <property type="component" value="Unassembled WGS sequence"/>
</dbReference>
<dbReference type="InterPro" id="IPR051452">
    <property type="entry name" value="Diverse_Oxidoreductases"/>
</dbReference>
<dbReference type="InterPro" id="IPR036884">
    <property type="entry name" value="2Fe-2S-bd_dom_sf"/>
</dbReference>
<reference evidence="7" key="1">
    <citation type="journal article" date="2019" name="Int. J. Syst. Evol. Microbiol.">
        <title>The Global Catalogue of Microorganisms (GCM) 10K type strain sequencing project: providing services to taxonomists for standard genome sequencing and annotation.</title>
        <authorList>
            <consortium name="The Broad Institute Genomics Platform"/>
            <consortium name="The Broad Institute Genome Sequencing Center for Infectious Disease"/>
            <person name="Wu L."/>
            <person name="Ma J."/>
        </authorList>
    </citation>
    <scope>NUCLEOTIDE SEQUENCE [LARGE SCALE GENOMIC DNA]</scope>
    <source>
        <strain evidence="7">CGMCC 1.15180</strain>
    </source>
</reference>
<evidence type="ECO:0000256" key="2">
    <source>
        <dbReference type="ARBA" id="ARBA00022723"/>
    </source>
</evidence>
<organism evidence="6 7">
    <name type="scientific">Belliella marina</name>
    <dbReference type="NCBI Taxonomy" id="1644146"/>
    <lineage>
        <taxon>Bacteria</taxon>
        <taxon>Pseudomonadati</taxon>
        <taxon>Bacteroidota</taxon>
        <taxon>Cytophagia</taxon>
        <taxon>Cytophagales</taxon>
        <taxon>Cyclobacteriaceae</taxon>
        <taxon>Belliella</taxon>
    </lineage>
</organism>
<accession>A0ABW4VQI2</accession>
<dbReference type="SUPFAM" id="SSF54292">
    <property type="entry name" value="2Fe-2S ferredoxin-like"/>
    <property type="match status" value="1"/>
</dbReference>
<comment type="caution">
    <text evidence="6">The sequence shown here is derived from an EMBL/GenBank/DDBJ whole genome shotgun (WGS) entry which is preliminary data.</text>
</comment>
<keyword evidence="7" id="KW-1185">Reference proteome</keyword>
<dbReference type="InterPro" id="IPR001041">
    <property type="entry name" value="2Fe-2S_ferredoxin-type"/>
</dbReference>